<dbReference type="InterPro" id="IPR026337">
    <property type="entry name" value="AKG_HExxH"/>
</dbReference>
<evidence type="ECO:0008006" key="3">
    <source>
        <dbReference type="Google" id="ProtNLM"/>
    </source>
</evidence>
<name>A0A4R5FNS3_9ACTN</name>
<accession>A0A4R5FNS3</accession>
<sequence length="405" mass="44855">MYNAGPSVLSCVTDGDHHQHAAWDKRRTALTSVTRALSARLPAGAGERLMLSITLFDQLSPEGQRDVVKAPLFGYWWHRLSVLYREARWEPLERWSAHLPRFLIRPLLTERIPFSGVVLPAGDDGHLWLPGMYWRIRVDAPTVIASSHAGRLELAGGVRVTRLALAETPPDAEPLERLPGDILVSGDDPWVADYLHRANANSSAEGGLGDVSVAKASEAVSDLADAMARVDSVWPEMAGEIRAIVQQIVPIHSQDTMAFSNTALDGLLFIRTDLADPVVATERLIHETSHLRLNAVFTLSPFHDHPPSDRLHSPYRKTPRPVDGLVHGAFVFARIAEFHDRARRVSDSPAWSRRLREVLELQAEALDLIDSSVRLTPFGRAQCDDFRRSADTITSALTSDQEIGL</sequence>
<evidence type="ECO:0000313" key="2">
    <source>
        <dbReference type="Proteomes" id="UP000295136"/>
    </source>
</evidence>
<keyword evidence="2" id="KW-1185">Reference proteome</keyword>
<dbReference type="NCBIfam" id="TIGR04267">
    <property type="entry name" value="mod_HExxH"/>
    <property type="match status" value="1"/>
</dbReference>
<dbReference type="AlphaFoldDB" id="A0A4R5FNS3"/>
<evidence type="ECO:0000313" key="1">
    <source>
        <dbReference type="EMBL" id="TDE54648.1"/>
    </source>
</evidence>
<comment type="caution">
    <text evidence="1">The sequence shown here is derived from an EMBL/GenBank/DDBJ whole genome shotgun (WGS) entry which is preliminary data.</text>
</comment>
<proteinExistence type="predicted"/>
<gene>
    <name evidence="1" type="ORF">E1295_14740</name>
</gene>
<reference evidence="1 2" key="1">
    <citation type="submission" date="2019-03" db="EMBL/GenBank/DDBJ databases">
        <title>Draft genome sequences of novel Actinobacteria.</title>
        <authorList>
            <person name="Sahin N."/>
            <person name="Ay H."/>
            <person name="Saygin H."/>
        </authorList>
    </citation>
    <scope>NUCLEOTIDE SEQUENCE [LARGE SCALE GENOMIC DNA]</scope>
    <source>
        <strain evidence="1 2">6K102</strain>
    </source>
</reference>
<dbReference type="Proteomes" id="UP000295136">
    <property type="component" value="Unassembled WGS sequence"/>
</dbReference>
<protein>
    <recommendedName>
        <fullName evidence="3">HEXXH motif domain-containing protein</fullName>
    </recommendedName>
</protein>
<dbReference type="EMBL" id="SMLD01000031">
    <property type="protein sequence ID" value="TDE54648.1"/>
    <property type="molecule type" value="Genomic_DNA"/>
</dbReference>
<organism evidence="1 2">
    <name type="scientific">Nonomuraea mesophila</name>
    <dbReference type="NCBI Taxonomy" id="2530382"/>
    <lineage>
        <taxon>Bacteria</taxon>
        <taxon>Bacillati</taxon>
        <taxon>Actinomycetota</taxon>
        <taxon>Actinomycetes</taxon>
        <taxon>Streptosporangiales</taxon>
        <taxon>Streptosporangiaceae</taxon>
        <taxon>Nonomuraea</taxon>
    </lineage>
</organism>